<reference evidence="1 2" key="1">
    <citation type="submission" date="2024-06" db="EMBL/GenBank/DDBJ databases">
        <title>Chitinophaga defluvii sp. nov., isolated from municipal sewage.</title>
        <authorList>
            <person name="Zhang L."/>
        </authorList>
    </citation>
    <scope>NUCLEOTIDE SEQUENCE [LARGE SCALE GENOMIC DNA]</scope>
    <source>
        <strain evidence="1 2">H8</strain>
    </source>
</reference>
<dbReference type="EMBL" id="JBEXAC010000002">
    <property type="protein sequence ID" value="MET7000538.1"/>
    <property type="molecule type" value="Genomic_DNA"/>
</dbReference>
<organism evidence="1 2">
    <name type="scientific">Chitinophaga defluvii</name>
    <dbReference type="NCBI Taxonomy" id="3163343"/>
    <lineage>
        <taxon>Bacteria</taxon>
        <taxon>Pseudomonadati</taxon>
        <taxon>Bacteroidota</taxon>
        <taxon>Chitinophagia</taxon>
        <taxon>Chitinophagales</taxon>
        <taxon>Chitinophagaceae</taxon>
        <taxon>Chitinophaga</taxon>
    </lineage>
</organism>
<evidence type="ECO:0000313" key="2">
    <source>
        <dbReference type="Proteomes" id="UP001549749"/>
    </source>
</evidence>
<protein>
    <submittedName>
        <fullName evidence="1">Uncharacterized protein</fullName>
    </submittedName>
</protein>
<comment type="caution">
    <text evidence="1">The sequence shown here is derived from an EMBL/GenBank/DDBJ whole genome shotgun (WGS) entry which is preliminary data.</text>
</comment>
<proteinExistence type="predicted"/>
<dbReference type="RefSeq" id="WP_354663097.1">
    <property type="nucleotide sequence ID" value="NZ_JBEXAC010000002.1"/>
</dbReference>
<gene>
    <name evidence="1" type="ORF">ABR189_24310</name>
</gene>
<name>A0ABV2TC03_9BACT</name>
<keyword evidence="2" id="KW-1185">Reference proteome</keyword>
<accession>A0ABV2TC03</accession>
<sequence length="94" mass="10516">MTLAKFVASLTKETPPASISKLLEALWWDGKGDWEKAHEIAQDVQGRNGSWVHAYLHRKEGDNSNAAYWYAQAGKVMPAGALQEEWEYIVAALL</sequence>
<evidence type="ECO:0000313" key="1">
    <source>
        <dbReference type="EMBL" id="MET7000538.1"/>
    </source>
</evidence>
<dbReference type="Proteomes" id="UP001549749">
    <property type="component" value="Unassembled WGS sequence"/>
</dbReference>